<comment type="caution">
    <text evidence="1">The sequence shown here is derived from an EMBL/GenBank/DDBJ whole genome shotgun (WGS) entry which is preliminary data.</text>
</comment>
<organism evidence="1 2">
    <name type="scientific">Daphnia magna</name>
    <dbReference type="NCBI Taxonomy" id="35525"/>
    <lineage>
        <taxon>Eukaryota</taxon>
        <taxon>Metazoa</taxon>
        <taxon>Ecdysozoa</taxon>
        <taxon>Arthropoda</taxon>
        <taxon>Crustacea</taxon>
        <taxon>Branchiopoda</taxon>
        <taxon>Diplostraca</taxon>
        <taxon>Cladocera</taxon>
        <taxon>Anomopoda</taxon>
        <taxon>Daphniidae</taxon>
        <taxon>Daphnia</taxon>
    </lineage>
</organism>
<reference evidence="1 2" key="1">
    <citation type="submission" date="2016-03" db="EMBL/GenBank/DDBJ databases">
        <title>EvidentialGene: Evidence-directed Construction of Genes on Genomes.</title>
        <authorList>
            <person name="Gilbert D.G."/>
            <person name="Choi J.-H."/>
            <person name="Mockaitis K."/>
            <person name="Colbourne J."/>
            <person name="Pfrender M."/>
        </authorList>
    </citation>
    <scope>NUCLEOTIDE SEQUENCE [LARGE SCALE GENOMIC DNA]</scope>
    <source>
        <strain evidence="1 2">Xinb3</strain>
        <tissue evidence="1">Complete organism</tissue>
    </source>
</reference>
<keyword evidence="2" id="KW-1185">Reference proteome</keyword>
<name>A0A164QA41_9CRUS</name>
<gene>
    <name evidence="1" type="ORF">APZ42_028732</name>
</gene>
<accession>A0A164QA41</accession>
<protein>
    <submittedName>
        <fullName evidence="1">Uncharacterized protein</fullName>
    </submittedName>
</protein>
<dbReference type="AlphaFoldDB" id="A0A164QA41"/>
<evidence type="ECO:0000313" key="2">
    <source>
        <dbReference type="Proteomes" id="UP000076858"/>
    </source>
</evidence>
<proteinExistence type="predicted"/>
<dbReference type="EMBL" id="LRGB01002451">
    <property type="protein sequence ID" value="KZS07568.1"/>
    <property type="molecule type" value="Genomic_DNA"/>
</dbReference>
<sequence>MKPCEYQFVAPLSDVSLPGAKCYCQVRYPPKRLRTAEKALSAVEAASAEDAVEEIMVDAEIGVEIPFDAEAVWEFHWLLRLSTKTPLLQRFLKPLRLKRGFIYLPLWHWLLIDEEFSLAKLTKKQKLNILTNTKRSAARRALHQTLGPNVHNHIPPRHHGAIEDPAAKELAANALPAPDAALA</sequence>
<evidence type="ECO:0000313" key="1">
    <source>
        <dbReference type="EMBL" id="KZS07568.1"/>
    </source>
</evidence>
<dbReference type="Proteomes" id="UP000076858">
    <property type="component" value="Unassembled WGS sequence"/>
</dbReference>